<evidence type="ECO:0000256" key="3">
    <source>
        <dbReference type="ARBA" id="ARBA00022989"/>
    </source>
</evidence>
<name>A0A971M7B0_9BACT</name>
<keyword evidence="4 5" id="KW-0472">Membrane</keyword>
<dbReference type="AlphaFoldDB" id="A0A971M7B0"/>
<reference evidence="7" key="2">
    <citation type="submission" date="2020-01" db="EMBL/GenBank/DDBJ databases">
        <authorList>
            <person name="Campanaro S."/>
        </authorList>
    </citation>
    <scope>NUCLEOTIDE SEQUENCE</scope>
    <source>
        <strain evidence="7">AS06rmzACSIP_7</strain>
    </source>
</reference>
<dbReference type="InterPro" id="IPR035658">
    <property type="entry name" value="TrbF"/>
</dbReference>
<comment type="caution">
    <text evidence="7">The sequence shown here is derived from an EMBL/GenBank/DDBJ whole genome shotgun (WGS) entry which is preliminary data.</text>
</comment>
<proteinExistence type="predicted"/>
<dbReference type="Pfam" id="PF04335">
    <property type="entry name" value="VirB8"/>
    <property type="match status" value="1"/>
</dbReference>
<evidence type="ECO:0000256" key="1">
    <source>
        <dbReference type="ARBA" id="ARBA00004167"/>
    </source>
</evidence>
<evidence type="ECO:0000259" key="6">
    <source>
        <dbReference type="Pfam" id="PF04335"/>
    </source>
</evidence>
<dbReference type="NCBIfam" id="NF010446">
    <property type="entry name" value="PRK13872.1"/>
    <property type="match status" value="1"/>
</dbReference>
<evidence type="ECO:0000256" key="5">
    <source>
        <dbReference type="SAM" id="Phobius"/>
    </source>
</evidence>
<evidence type="ECO:0000313" key="7">
    <source>
        <dbReference type="EMBL" id="NLW36870.1"/>
    </source>
</evidence>
<dbReference type="EMBL" id="JAAYEE010000315">
    <property type="protein sequence ID" value="NLW36870.1"/>
    <property type="molecule type" value="Genomic_DNA"/>
</dbReference>
<dbReference type="SUPFAM" id="SSF54427">
    <property type="entry name" value="NTF2-like"/>
    <property type="match status" value="1"/>
</dbReference>
<gene>
    <name evidence="7" type="ORF">GXY80_15540</name>
</gene>
<dbReference type="Proteomes" id="UP000777265">
    <property type="component" value="Unassembled WGS sequence"/>
</dbReference>
<feature type="transmembrane region" description="Helical" evidence="5">
    <location>
        <begin position="44"/>
        <end position="62"/>
    </location>
</feature>
<keyword evidence="2 5" id="KW-0812">Transmembrane</keyword>
<sequence length="229" mass="25806">MNELNQPTQTYKPEGIPLTPYLKAKEIWDNRIGNARVQAYNWRLAFFAAMGLCFVLVIGLIYQSAKSSVAPYIVEVGPGGELLAVSKAVQANRAPNDPEIRYFLAKWIKDVRGLPLDAVVKKQSWISAYGSMRQKAALKMNEIVRKDDPMSKIGEETISVTPAAIVKMSDKTYQIRWTEDVFSKEGSPKQSYRMTGLVTIDFTQPTNEKEIMSNPLGLYISDFSWSKEL</sequence>
<evidence type="ECO:0000256" key="2">
    <source>
        <dbReference type="ARBA" id="ARBA00022692"/>
    </source>
</evidence>
<accession>A0A971M7B0</accession>
<dbReference type="InterPro" id="IPR032710">
    <property type="entry name" value="NTF2-like_dom_sf"/>
</dbReference>
<protein>
    <submittedName>
        <fullName evidence="7">Conjugal transfer protein TrbF</fullName>
    </submittedName>
</protein>
<dbReference type="Gene3D" id="3.10.450.230">
    <property type="entry name" value="VirB8 protein"/>
    <property type="match status" value="1"/>
</dbReference>
<evidence type="ECO:0000313" key="8">
    <source>
        <dbReference type="Proteomes" id="UP000777265"/>
    </source>
</evidence>
<reference evidence="7" key="1">
    <citation type="journal article" date="2020" name="Biotechnol. Biofuels">
        <title>New insights from the biogas microbiome by comprehensive genome-resolved metagenomics of nearly 1600 species originating from multiple anaerobic digesters.</title>
        <authorList>
            <person name="Campanaro S."/>
            <person name="Treu L."/>
            <person name="Rodriguez-R L.M."/>
            <person name="Kovalovszki A."/>
            <person name="Ziels R.M."/>
            <person name="Maus I."/>
            <person name="Zhu X."/>
            <person name="Kougias P.G."/>
            <person name="Basile A."/>
            <person name="Luo G."/>
            <person name="Schluter A."/>
            <person name="Konstantinidis K.T."/>
            <person name="Angelidaki I."/>
        </authorList>
    </citation>
    <scope>NUCLEOTIDE SEQUENCE</scope>
    <source>
        <strain evidence="7">AS06rmzACSIP_7</strain>
    </source>
</reference>
<comment type="subcellular location">
    <subcellularLocation>
        <location evidence="1">Membrane</location>
        <topology evidence="1">Single-pass membrane protein</topology>
    </subcellularLocation>
</comment>
<feature type="domain" description="Bacterial virulence protein VirB8" evidence="6">
    <location>
        <begin position="23"/>
        <end position="228"/>
    </location>
</feature>
<dbReference type="InterPro" id="IPR007430">
    <property type="entry name" value="VirB8"/>
</dbReference>
<keyword evidence="3 5" id="KW-1133">Transmembrane helix</keyword>
<dbReference type="GO" id="GO:0016020">
    <property type="term" value="C:membrane"/>
    <property type="evidence" value="ECO:0007669"/>
    <property type="project" value="UniProtKB-SubCell"/>
</dbReference>
<evidence type="ECO:0000256" key="4">
    <source>
        <dbReference type="ARBA" id="ARBA00023136"/>
    </source>
</evidence>
<organism evidence="7 8">
    <name type="scientific">Syntrophorhabdus aromaticivorans</name>
    <dbReference type="NCBI Taxonomy" id="328301"/>
    <lineage>
        <taxon>Bacteria</taxon>
        <taxon>Pseudomonadati</taxon>
        <taxon>Thermodesulfobacteriota</taxon>
        <taxon>Syntrophorhabdia</taxon>
        <taxon>Syntrophorhabdales</taxon>
        <taxon>Syntrophorhabdaceae</taxon>
        <taxon>Syntrophorhabdus</taxon>
    </lineage>
</organism>
<dbReference type="CDD" id="cd16425">
    <property type="entry name" value="TrbF"/>
    <property type="match status" value="1"/>
</dbReference>